<evidence type="ECO:0000256" key="6">
    <source>
        <dbReference type="ARBA" id="ARBA00035023"/>
    </source>
</evidence>
<dbReference type="KEGG" id="aay:WYH_01825"/>
<keyword evidence="2" id="KW-0223">Dioxygenase</keyword>
<sequence length="340" mass="36277">MQDLHSSTIGRLVIAHLGEESGTKTLNSLEISPSLIRDEGGTVSRASFAMALGTVLFGVSMDNVPSGADYVGEQLAAGRRIILDHGALRTIRFAEGPTGALPAGQDAFARILGPLGYEIARQYPLKRLKMTGHAWRHCDFPEDIPQYFVSELHVDQFDEDFGAAAQRVFGTSRDPLGAEAKAVLDAYAQGKAVSFAQASEALPAIASAFAVQHEPAHIDDYEALLAQSAEAAWIATEGNSFNHATDRVADVVALADALRVAGKPIKDSVEVSASGRVRQTAFRADSVERIFRTDDGEIRRTVPGSFFEFISRDPLPGSGGLDLAFDSANATGIFAMTRAA</sequence>
<evidence type="ECO:0000256" key="1">
    <source>
        <dbReference type="ARBA" id="ARBA00001954"/>
    </source>
</evidence>
<evidence type="ECO:0000256" key="7">
    <source>
        <dbReference type="ARBA" id="ARBA00035045"/>
    </source>
</evidence>
<name>A0A0F7KUK0_9SPHN</name>
<evidence type="ECO:0000256" key="2">
    <source>
        <dbReference type="ARBA" id="ARBA00022964"/>
    </source>
</evidence>
<dbReference type="EMBL" id="CP011452">
    <property type="protein sequence ID" value="AKH42861.1"/>
    <property type="molecule type" value="Genomic_DNA"/>
</dbReference>
<dbReference type="STRING" id="1267766.WYH_01825"/>
<dbReference type="SMART" id="SM01150">
    <property type="entry name" value="DUF1338"/>
    <property type="match status" value="1"/>
</dbReference>
<dbReference type="EC" id="1.13.11.93" evidence="6"/>
<comment type="cofactor">
    <cofactor evidence="1">
        <name>Fe(2+)</name>
        <dbReference type="ChEBI" id="CHEBI:29033"/>
    </cofactor>
</comment>
<dbReference type="PANTHER" id="PTHR31136:SF5">
    <property type="entry name" value="2-OXOADIPATE DIOXYGENASE_DECARBOXYLASE, CHLOROPLASTIC"/>
    <property type="match status" value="1"/>
</dbReference>
<dbReference type="Pfam" id="PF07063">
    <property type="entry name" value="HGLS"/>
    <property type="match status" value="1"/>
</dbReference>
<dbReference type="OrthoDB" id="506370at2"/>
<protein>
    <recommendedName>
        <fullName evidence="6">2-oxoadipate dioxygenase/decarboxylase</fullName>
        <ecNumber evidence="6">1.13.11.93</ecNumber>
    </recommendedName>
    <alternativeName>
        <fullName evidence="7">2-hydroxyglutarate synthase</fullName>
    </alternativeName>
</protein>
<dbReference type="GO" id="GO:0051213">
    <property type="term" value="F:dioxygenase activity"/>
    <property type="evidence" value="ECO:0007669"/>
    <property type="project" value="UniProtKB-KW"/>
</dbReference>
<evidence type="ECO:0000313" key="9">
    <source>
        <dbReference type="Proteomes" id="UP000034392"/>
    </source>
</evidence>
<keyword evidence="3" id="KW-0560">Oxidoreductase</keyword>
<dbReference type="AlphaFoldDB" id="A0A0F7KUK0"/>
<reference evidence="8" key="1">
    <citation type="submission" date="2015-05" db="EMBL/GenBank/DDBJ databases">
        <title>The complete genome of Altererythrobacter atlanticus strain 26DY36.</title>
        <authorList>
            <person name="Wu Y.-H."/>
            <person name="Cheng H."/>
            <person name="Wu X.-W."/>
        </authorList>
    </citation>
    <scope>NUCLEOTIDE SEQUENCE [LARGE SCALE GENOMIC DNA]</scope>
    <source>
        <strain evidence="8">26DY36</strain>
    </source>
</reference>
<dbReference type="PANTHER" id="PTHR31136">
    <property type="entry name" value="DUF1338 DOMAIN-CONTAINING PROTEIN"/>
    <property type="match status" value="1"/>
</dbReference>
<gene>
    <name evidence="8" type="ORF">WYH_01825</name>
</gene>
<evidence type="ECO:0000313" key="8">
    <source>
        <dbReference type="EMBL" id="AKH42861.1"/>
    </source>
</evidence>
<accession>A0A0F7KUK0</accession>
<dbReference type="CDD" id="cd16349">
    <property type="entry name" value="VOC_like"/>
    <property type="match status" value="1"/>
</dbReference>
<keyword evidence="9" id="KW-1185">Reference proteome</keyword>
<evidence type="ECO:0000256" key="3">
    <source>
        <dbReference type="ARBA" id="ARBA00023002"/>
    </source>
</evidence>
<dbReference type="InterPro" id="IPR009770">
    <property type="entry name" value="HGLS"/>
</dbReference>
<dbReference type="PATRIC" id="fig|1267766.3.peg.1845"/>
<dbReference type="Gene3D" id="3.10.180.50">
    <property type="match status" value="1"/>
</dbReference>
<proteinExistence type="inferred from homology"/>
<keyword evidence="4" id="KW-0408">Iron</keyword>
<dbReference type="RefSeq" id="WP_046905008.1">
    <property type="nucleotide sequence ID" value="NZ_CP011452.2"/>
</dbReference>
<comment type="similarity">
    <text evidence="5">Belongs to the 2-oxoadipate dioxygenase/decarboxylase family.</text>
</comment>
<evidence type="ECO:0000256" key="5">
    <source>
        <dbReference type="ARBA" id="ARBA00035013"/>
    </source>
</evidence>
<organism evidence="8 9">
    <name type="scientific">Croceibacterium atlanticum</name>
    <dbReference type="NCBI Taxonomy" id="1267766"/>
    <lineage>
        <taxon>Bacteria</taxon>
        <taxon>Pseudomonadati</taxon>
        <taxon>Pseudomonadota</taxon>
        <taxon>Alphaproteobacteria</taxon>
        <taxon>Sphingomonadales</taxon>
        <taxon>Erythrobacteraceae</taxon>
        <taxon>Croceibacterium</taxon>
    </lineage>
</organism>
<dbReference type="Proteomes" id="UP000034392">
    <property type="component" value="Chromosome"/>
</dbReference>
<evidence type="ECO:0000256" key="4">
    <source>
        <dbReference type="ARBA" id="ARBA00023004"/>
    </source>
</evidence>